<reference evidence="2" key="1">
    <citation type="submission" date="2014-03" db="EMBL/GenBank/DDBJ databases">
        <authorList>
            <person name="Aksoy S."/>
            <person name="Warren W."/>
            <person name="Wilson R.K."/>
        </authorList>
    </citation>
    <scope>NUCLEOTIDE SEQUENCE [LARGE SCALE GENOMIC DNA]</scope>
    <source>
        <strain evidence="2">IAEA</strain>
    </source>
</reference>
<keyword evidence="2" id="KW-1185">Reference proteome</keyword>
<evidence type="ECO:0000313" key="1">
    <source>
        <dbReference type="EnsemblMetazoa" id="GBRI034415-PA"/>
    </source>
</evidence>
<accession>A0A1A9WVW3</accession>
<sequence length="163" mass="17930">AYSAWFYSLTSTINPLAFLATSPSDPDTASKFRLEAPVSLVLTGFFNCLIISSSDDELSEPILTSLPLFSKRPPLGATISVIASRAEVKAKDKAPPLVTLAVPPARSYLLPSDITFFSLLFSISDLTTRVSRLEPFGFFQIIVSASDDDRSILDILVWFRLFF</sequence>
<dbReference type="Proteomes" id="UP000091820">
    <property type="component" value="Unassembled WGS sequence"/>
</dbReference>
<protein>
    <submittedName>
        <fullName evidence="1">Uncharacterized protein</fullName>
    </submittedName>
</protein>
<dbReference type="AlphaFoldDB" id="A0A1A9WVW3"/>
<proteinExistence type="predicted"/>
<evidence type="ECO:0000313" key="2">
    <source>
        <dbReference type="Proteomes" id="UP000091820"/>
    </source>
</evidence>
<reference evidence="1" key="2">
    <citation type="submission" date="2020-05" db="UniProtKB">
        <authorList>
            <consortium name="EnsemblMetazoa"/>
        </authorList>
    </citation>
    <scope>IDENTIFICATION</scope>
    <source>
        <strain evidence="1">IAEA</strain>
    </source>
</reference>
<name>A0A1A9WVW3_9MUSC</name>
<dbReference type="EnsemblMetazoa" id="GBRI034415-RA">
    <property type="protein sequence ID" value="GBRI034415-PA"/>
    <property type="gene ID" value="GBRI034415"/>
</dbReference>
<organism evidence="1 2">
    <name type="scientific">Glossina brevipalpis</name>
    <dbReference type="NCBI Taxonomy" id="37001"/>
    <lineage>
        <taxon>Eukaryota</taxon>
        <taxon>Metazoa</taxon>
        <taxon>Ecdysozoa</taxon>
        <taxon>Arthropoda</taxon>
        <taxon>Hexapoda</taxon>
        <taxon>Insecta</taxon>
        <taxon>Pterygota</taxon>
        <taxon>Neoptera</taxon>
        <taxon>Endopterygota</taxon>
        <taxon>Diptera</taxon>
        <taxon>Brachycera</taxon>
        <taxon>Muscomorpha</taxon>
        <taxon>Hippoboscoidea</taxon>
        <taxon>Glossinidae</taxon>
        <taxon>Glossina</taxon>
    </lineage>
</organism>
<dbReference type="VEuPathDB" id="VectorBase:GBRI034415"/>